<dbReference type="GO" id="GO:0120539">
    <property type="term" value="F:4-hydroxy-3-methoxy-5-polyprenylbenzoate decarboxylase activity"/>
    <property type="evidence" value="ECO:0007669"/>
    <property type="project" value="UniProtKB-EC"/>
</dbReference>
<keyword evidence="7" id="KW-0862">Zinc</keyword>
<dbReference type="UniPathway" id="UPA00232"/>
<dbReference type="GO" id="GO:0008270">
    <property type="term" value="F:zinc ion binding"/>
    <property type="evidence" value="ECO:0007669"/>
    <property type="project" value="UniProtKB-UniRule"/>
</dbReference>
<feature type="binding site" evidence="7">
    <location>
        <position position="190"/>
    </location>
    <ligand>
        <name>Zn(2+)</name>
        <dbReference type="ChEBI" id="CHEBI:29105"/>
    </ligand>
</feature>
<dbReference type="GeneID" id="39590618"/>
<dbReference type="PANTHER" id="PTHR12922">
    <property type="entry name" value="UBIQUINONE BIOSYNTHESIS PROTEIN"/>
    <property type="match status" value="1"/>
</dbReference>
<dbReference type="InterPro" id="IPR007715">
    <property type="entry name" value="Coq4"/>
</dbReference>
<comment type="cofactor">
    <cofactor evidence="7">
        <name>Zn(2+)</name>
        <dbReference type="ChEBI" id="CHEBI:29105"/>
    </cofactor>
</comment>
<comment type="catalytic activity">
    <reaction evidence="7">
        <text>a 4-hydroxy-3-methoxy-5-(all-trans-polyprenyl)benzoate + H(+) = a 2-methoxy-6-(all-trans-polyprenyl)phenol + CO2</text>
        <dbReference type="Rhea" id="RHEA:81179"/>
        <dbReference type="Rhea" id="RHEA-COMP:9551"/>
        <dbReference type="Rhea" id="RHEA-COMP:10931"/>
        <dbReference type="ChEBI" id="CHEBI:15378"/>
        <dbReference type="ChEBI" id="CHEBI:16526"/>
        <dbReference type="ChEBI" id="CHEBI:62731"/>
        <dbReference type="ChEBI" id="CHEBI:84443"/>
        <dbReference type="EC" id="4.1.1.130"/>
    </reaction>
</comment>
<evidence type="ECO:0000256" key="8">
    <source>
        <dbReference type="SAM" id="MobiDB-lite"/>
    </source>
</evidence>
<keyword evidence="7" id="KW-0479">Metal-binding</keyword>
<proteinExistence type="inferred from homology"/>
<evidence type="ECO:0000256" key="6">
    <source>
        <dbReference type="ARBA" id="ARBA00081568"/>
    </source>
</evidence>
<evidence type="ECO:0000256" key="2">
    <source>
        <dbReference type="ARBA" id="ARBA00022792"/>
    </source>
</evidence>
<keyword evidence="4 7" id="KW-0472">Membrane</keyword>
<name>A0A427Y0I5_9TREE</name>
<dbReference type="Pfam" id="PF05019">
    <property type="entry name" value="Coq4"/>
    <property type="match status" value="1"/>
</dbReference>
<reference evidence="9 10" key="1">
    <citation type="submission" date="2018-11" db="EMBL/GenBank/DDBJ databases">
        <title>Genome sequence of Apiotrichum porosum DSM 27194.</title>
        <authorList>
            <person name="Aliyu H."/>
            <person name="Gorte O."/>
            <person name="Ochsenreither K."/>
        </authorList>
    </citation>
    <scope>NUCLEOTIDE SEQUENCE [LARGE SCALE GENOMIC DNA]</scope>
    <source>
        <strain evidence="9 10">DSM 27194</strain>
    </source>
</reference>
<dbReference type="STRING" id="105984.A0A427Y0I5"/>
<keyword evidence="3 7" id="KW-0496">Mitochondrion</keyword>
<comment type="subcellular location">
    <subcellularLocation>
        <location evidence="7">Mitochondrion inner membrane</location>
        <topology evidence="7">Peripheral membrane protein</topology>
        <orientation evidence="7">Matrix side</orientation>
    </subcellularLocation>
</comment>
<dbReference type="EMBL" id="RSCE01000003">
    <property type="protein sequence ID" value="RSH84553.1"/>
    <property type="molecule type" value="Genomic_DNA"/>
</dbReference>
<feature type="binding site" evidence="7">
    <location>
        <position position="193"/>
    </location>
    <ligand>
        <name>Zn(2+)</name>
        <dbReference type="ChEBI" id="CHEBI:29105"/>
    </ligand>
</feature>
<dbReference type="GO" id="GO:0031314">
    <property type="term" value="C:extrinsic component of mitochondrial inner membrane"/>
    <property type="evidence" value="ECO:0007669"/>
    <property type="project" value="UniProtKB-UniRule"/>
</dbReference>
<feature type="binding site" evidence="7">
    <location>
        <position position="189"/>
    </location>
    <ligand>
        <name>Zn(2+)</name>
        <dbReference type="ChEBI" id="CHEBI:29105"/>
    </ligand>
</feature>
<feature type="region of interest" description="Disordered" evidence="8">
    <location>
        <begin position="29"/>
        <end position="53"/>
    </location>
</feature>
<dbReference type="PANTHER" id="PTHR12922:SF7">
    <property type="entry name" value="UBIQUINONE BIOSYNTHESIS PROTEIN COQ4 HOMOLOG, MITOCHONDRIAL"/>
    <property type="match status" value="1"/>
</dbReference>
<evidence type="ECO:0000256" key="5">
    <source>
        <dbReference type="ARBA" id="ARBA00023239"/>
    </source>
</evidence>
<gene>
    <name evidence="7 9" type="primary">COQ4</name>
    <name evidence="9" type="ORF">EHS24_006075</name>
</gene>
<evidence type="ECO:0000256" key="7">
    <source>
        <dbReference type="HAMAP-Rule" id="MF_03111"/>
    </source>
</evidence>
<sequence>MSLSRTLFGSSRAATAASRTLAPAALASSSSSSSHCRQLHSTPAPPKNYPDHVPLNAAQNALLAVGSGVVGVLNYTSRPDLIATLSESTASSFLPRLHEHMASHPEGRQILRDRPIVSSHTVNLDHLRGLRRGTVGREYVEWLDRDGITPDSRETVGLKVLFGSANPVQVRYIDSPTLAYTMLRYRQTHDLYHTLFTLPPTLVHELSLKVVEWANMELPAAAMSSTFGPLRLSQKRRAQWREDWVPWALRTGAGGRTLVGVYWEKRWEQGIGELRRELGVSRNDAPGVEARWKGYRVLREQERELRRKGEWIDEPEEW</sequence>
<comment type="caution">
    <text evidence="9">The sequence shown here is derived from an EMBL/GenBank/DDBJ whole genome shotgun (WGS) entry which is preliminary data.</text>
</comment>
<dbReference type="AlphaFoldDB" id="A0A427Y0I5"/>
<keyword evidence="1 7" id="KW-0831">Ubiquinone biosynthesis</keyword>
<keyword evidence="2 7" id="KW-0999">Mitochondrion inner membrane</keyword>
<dbReference type="InterPro" id="IPR027540">
    <property type="entry name" value="Coq4_euk"/>
</dbReference>
<evidence type="ECO:0000256" key="4">
    <source>
        <dbReference type="ARBA" id="ARBA00023136"/>
    </source>
</evidence>
<accession>A0A427Y0I5</accession>
<keyword evidence="9" id="KW-0830">Ubiquinone</keyword>
<protein>
    <recommendedName>
        <fullName evidence="6">4-hydroxy-3-methoxy-5-polyprenylbenzoate decarboxylase</fullName>
    </recommendedName>
</protein>
<feature type="binding site" evidence="7">
    <location>
        <position position="205"/>
    </location>
    <ligand>
        <name>Zn(2+)</name>
        <dbReference type="ChEBI" id="CHEBI:29105"/>
    </ligand>
</feature>
<evidence type="ECO:0000256" key="3">
    <source>
        <dbReference type="ARBA" id="ARBA00023128"/>
    </source>
</evidence>
<comment type="similarity">
    <text evidence="7">Belongs to the COQ4 family.</text>
</comment>
<comment type="function">
    <text evidence="7">Lyase that catalyzes the C1-decarboxylation of 4-hydroxy-3-methoxy-5-(all-trans-polyprenyl)benzoic acid into 2-methoxy-6-(all-trans-polyprenyl)phenol during ubiquinone biosynthesis.</text>
</comment>
<comment type="subunit">
    <text evidence="7">Component of a multi-subunit COQ enzyme complex, composed of at least COQ3, COQ4, COQ5, COQ6, COQ7 and COQ9.</text>
</comment>
<keyword evidence="5 7" id="KW-0456">Lyase</keyword>
<evidence type="ECO:0000313" key="10">
    <source>
        <dbReference type="Proteomes" id="UP000279236"/>
    </source>
</evidence>
<keyword evidence="10" id="KW-1185">Reference proteome</keyword>
<dbReference type="Proteomes" id="UP000279236">
    <property type="component" value="Unassembled WGS sequence"/>
</dbReference>
<dbReference type="RefSeq" id="XP_028478001.1">
    <property type="nucleotide sequence ID" value="XM_028621549.1"/>
</dbReference>
<dbReference type="OrthoDB" id="4249at2759"/>
<comment type="pathway">
    <text evidence="7">Cofactor biosynthesis; ubiquinone biosynthesis.</text>
</comment>
<evidence type="ECO:0000256" key="1">
    <source>
        <dbReference type="ARBA" id="ARBA00022688"/>
    </source>
</evidence>
<evidence type="ECO:0000313" key="9">
    <source>
        <dbReference type="EMBL" id="RSH84553.1"/>
    </source>
</evidence>
<dbReference type="HAMAP" id="MF_03111">
    <property type="entry name" value="Coq4"/>
    <property type="match status" value="1"/>
</dbReference>
<organism evidence="9 10">
    <name type="scientific">Apiotrichum porosum</name>
    <dbReference type="NCBI Taxonomy" id="105984"/>
    <lineage>
        <taxon>Eukaryota</taxon>
        <taxon>Fungi</taxon>
        <taxon>Dikarya</taxon>
        <taxon>Basidiomycota</taxon>
        <taxon>Agaricomycotina</taxon>
        <taxon>Tremellomycetes</taxon>
        <taxon>Trichosporonales</taxon>
        <taxon>Trichosporonaceae</taxon>
        <taxon>Apiotrichum</taxon>
    </lineage>
</organism>